<dbReference type="EMBL" id="AMQN01014877">
    <property type="status" value="NOT_ANNOTATED_CDS"/>
    <property type="molecule type" value="Genomic_DNA"/>
</dbReference>
<keyword evidence="2" id="KW-0539">Nucleus</keyword>
<dbReference type="SMART" id="SM00194">
    <property type="entry name" value="PTPc"/>
    <property type="match status" value="1"/>
</dbReference>
<dbReference type="PANTHER" id="PTHR46900">
    <property type="entry name" value="TYROSINE-PROTEIN PHOSPHATASE NON-RECEPTOR TYPE 13"/>
    <property type="match status" value="1"/>
</dbReference>
<dbReference type="GO" id="GO:0005634">
    <property type="term" value="C:nucleus"/>
    <property type="evidence" value="ECO:0007669"/>
    <property type="project" value="UniProtKB-SubCell"/>
</dbReference>
<dbReference type="OrthoDB" id="165498at2759"/>
<sequence>MLLSQVTSNSFFLSFIKKLKYAKLTDNCVAARRPENKNKNRYRNVLPYDANRVKLAGSDDYMNASHVRLNLAGGRAYLSYLACQGPLPNTTHDFWRMVWEQKAQVIAMVTQEVEASKVKCHRYWPDTSMVVCEGCLEISKVKQRSLANVGVSWLSMRDTATGETHPVMHLNYTTWPDHGAPLNALPLLRYIRLVHLSENTSDPAPIVVHCSAGIGRTGAFITIDAALKMVQHDSKVDIQKIVQDLRRQRQGMIQTKDQYVFCYQALLQALQSLLPSA</sequence>
<protein>
    <recommendedName>
        <fullName evidence="8">Protein-tyrosine-phosphatase</fullName>
    </recommendedName>
</protein>
<reference evidence="5 7" key="2">
    <citation type="journal article" date="2013" name="Nature">
        <title>Insights into bilaterian evolution from three spiralian genomes.</title>
        <authorList>
            <person name="Simakov O."/>
            <person name="Marletaz F."/>
            <person name="Cho S.J."/>
            <person name="Edsinger-Gonzales E."/>
            <person name="Havlak P."/>
            <person name="Hellsten U."/>
            <person name="Kuo D.H."/>
            <person name="Larsson T."/>
            <person name="Lv J."/>
            <person name="Arendt D."/>
            <person name="Savage R."/>
            <person name="Osoegawa K."/>
            <person name="de Jong P."/>
            <person name="Grimwood J."/>
            <person name="Chapman J.A."/>
            <person name="Shapiro H."/>
            <person name="Aerts A."/>
            <person name="Otillar R.P."/>
            <person name="Terry A.Y."/>
            <person name="Boore J.L."/>
            <person name="Grigoriev I.V."/>
            <person name="Lindberg D.R."/>
            <person name="Seaver E.C."/>
            <person name="Weisblat D.A."/>
            <person name="Putnam N.H."/>
            <person name="Rokhsar D.S."/>
        </authorList>
    </citation>
    <scope>NUCLEOTIDE SEQUENCE</scope>
    <source>
        <strain evidence="5 7">I ESC-2004</strain>
    </source>
</reference>
<dbReference type="HOGENOM" id="CLU_001645_9_1_1"/>
<keyword evidence="7" id="KW-1185">Reference proteome</keyword>
<dbReference type="Pfam" id="PF00102">
    <property type="entry name" value="Y_phosphatase"/>
    <property type="match status" value="1"/>
</dbReference>
<gene>
    <name evidence="5" type="ORF">CAPTEDRAFT_167635</name>
</gene>
<dbReference type="Proteomes" id="UP000014760">
    <property type="component" value="Unassembled WGS sequence"/>
</dbReference>
<dbReference type="FunCoup" id="R7T739">
    <property type="interactions" value="1364"/>
</dbReference>
<evidence type="ECO:0000256" key="2">
    <source>
        <dbReference type="ARBA" id="ARBA00023242"/>
    </source>
</evidence>
<dbReference type="InterPro" id="IPR052074">
    <property type="entry name" value="NonRcpt_TyrProt_Phosphatase"/>
</dbReference>
<dbReference type="EMBL" id="KB311390">
    <property type="protein sequence ID" value="ELT89390.1"/>
    <property type="molecule type" value="Genomic_DNA"/>
</dbReference>
<dbReference type="InterPro" id="IPR016130">
    <property type="entry name" value="Tyr_Pase_AS"/>
</dbReference>
<evidence type="ECO:0000259" key="4">
    <source>
        <dbReference type="PROSITE" id="PS50056"/>
    </source>
</evidence>
<dbReference type="OMA" id="DYYIELH"/>
<dbReference type="STRING" id="283909.R7T739"/>
<dbReference type="InterPro" id="IPR000242">
    <property type="entry name" value="PTP_cat"/>
</dbReference>
<dbReference type="SUPFAM" id="SSF52799">
    <property type="entry name" value="(Phosphotyrosine protein) phosphatases II"/>
    <property type="match status" value="1"/>
</dbReference>
<evidence type="ECO:0000259" key="3">
    <source>
        <dbReference type="PROSITE" id="PS50055"/>
    </source>
</evidence>
<dbReference type="GO" id="GO:0004725">
    <property type="term" value="F:protein tyrosine phosphatase activity"/>
    <property type="evidence" value="ECO:0007669"/>
    <property type="project" value="InterPro"/>
</dbReference>
<dbReference type="SMART" id="SM00404">
    <property type="entry name" value="PTPc_motif"/>
    <property type="match status" value="1"/>
</dbReference>
<dbReference type="PROSITE" id="PS50056">
    <property type="entry name" value="TYR_PHOSPHATASE_2"/>
    <property type="match status" value="1"/>
</dbReference>
<dbReference type="InterPro" id="IPR003595">
    <property type="entry name" value="Tyr_Pase_cat"/>
</dbReference>
<feature type="domain" description="Tyrosine specific protein phosphatases" evidence="4">
    <location>
        <begin position="185"/>
        <end position="260"/>
    </location>
</feature>
<evidence type="ECO:0000313" key="7">
    <source>
        <dbReference type="Proteomes" id="UP000014760"/>
    </source>
</evidence>
<dbReference type="Gene3D" id="3.90.190.10">
    <property type="entry name" value="Protein tyrosine phosphatase superfamily"/>
    <property type="match status" value="1"/>
</dbReference>
<organism evidence="5">
    <name type="scientific">Capitella teleta</name>
    <name type="common">Polychaete worm</name>
    <dbReference type="NCBI Taxonomy" id="283909"/>
    <lineage>
        <taxon>Eukaryota</taxon>
        <taxon>Metazoa</taxon>
        <taxon>Spiralia</taxon>
        <taxon>Lophotrochozoa</taxon>
        <taxon>Annelida</taxon>
        <taxon>Polychaeta</taxon>
        <taxon>Sedentaria</taxon>
        <taxon>Scolecida</taxon>
        <taxon>Capitellidae</taxon>
        <taxon>Capitella</taxon>
    </lineage>
</organism>
<dbReference type="PROSITE" id="PS50055">
    <property type="entry name" value="TYR_PHOSPHATASE_PTP"/>
    <property type="match status" value="1"/>
</dbReference>
<evidence type="ECO:0008006" key="8">
    <source>
        <dbReference type="Google" id="ProtNLM"/>
    </source>
</evidence>
<dbReference type="InterPro" id="IPR000387">
    <property type="entry name" value="Tyr_Pase_dom"/>
</dbReference>
<evidence type="ECO:0000313" key="6">
    <source>
        <dbReference type="EnsemblMetazoa" id="CapteP167635"/>
    </source>
</evidence>
<accession>R7T739</accession>
<feature type="domain" description="Tyrosine-protein phosphatase" evidence="3">
    <location>
        <begin position="11"/>
        <end position="269"/>
    </location>
</feature>
<dbReference type="PANTHER" id="PTHR46900:SF2">
    <property type="entry name" value="TYROSINE-PROTEIN PHOSPHATASE NON-RECEPTOR TYPE 13"/>
    <property type="match status" value="1"/>
</dbReference>
<dbReference type="AlphaFoldDB" id="R7T739"/>
<name>R7T739_CAPTE</name>
<dbReference type="EnsemblMetazoa" id="CapteT167635">
    <property type="protein sequence ID" value="CapteP167635"/>
    <property type="gene ID" value="CapteG167635"/>
</dbReference>
<comment type="subcellular location">
    <subcellularLocation>
        <location evidence="1">Nucleus</location>
    </subcellularLocation>
</comment>
<reference evidence="6" key="3">
    <citation type="submission" date="2015-06" db="UniProtKB">
        <authorList>
            <consortium name="EnsemblMetazoa"/>
        </authorList>
    </citation>
    <scope>IDENTIFICATION</scope>
</reference>
<dbReference type="PRINTS" id="PR00700">
    <property type="entry name" value="PRTYPHPHTASE"/>
</dbReference>
<dbReference type="CDD" id="cd14538">
    <property type="entry name" value="PTPc-N20_13"/>
    <property type="match status" value="1"/>
</dbReference>
<reference evidence="7" key="1">
    <citation type="submission" date="2012-12" db="EMBL/GenBank/DDBJ databases">
        <authorList>
            <person name="Hellsten U."/>
            <person name="Grimwood J."/>
            <person name="Chapman J.A."/>
            <person name="Shapiro H."/>
            <person name="Aerts A."/>
            <person name="Otillar R.P."/>
            <person name="Terry A.Y."/>
            <person name="Boore J.L."/>
            <person name="Simakov O."/>
            <person name="Marletaz F."/>
            <person name="Cho S.-J."/>
            <person name="Edsinger-Gonzales E."/>
            <person name="Havlak P."/>
            <person name="Kuo D.-H."/>
            <person name="Larsson T."/>
            <person name="Lv J."/>
            <person name="Arendt D."/>
            <person name="Savage R."/>
            <person name="Osoegawa K."/>
            <person name="de Jong P."/>
            <person name="Lindberg D.R."/>
            <person name="Seaver E.C."/>
            <person name="Weisblat D.A."/>
            <person name="Putnam N.H."/>
            <person name="Grigoriev I.V."/>
            <person name="Rokhsar D.S."/>
        </authorList>
    </citation>
    <scope>NUCLEOTIDE SEQUENCE</scope>
    <source>
        <strain evidence="7">I ESC-2004</strain>
    </source>
</reference>
<proteinExistence type="predicted"/>
<dbReference type="PROSITE" id="PS00383">
    <property type="entry name" value="TYR_PHOSPHATASE_1"/>
    <property type="match status" value="1"/>
</dbReference>
<evidence type="ECO:0000313" key="5">
    <source>
        <dbReference type="EMBL" id="ELT89390.1"/>
    </source>
</evidence>
<dbReference type="InterPro" id="IPR029021">
    <property type="entry name" value="Prot-tyrosine_phosphatase-like"/>
</dbReference>
<evidence type="ECO:0000256" key="1">
    <source>
        <dbReference type="ARBA" id="ARBA00004123"/>
    </source>
</evidence>